<evidence type="ECO:0000256" key="1">
    <source>
        <dbReference type="SAM" id="Phobius"/>
    </source>
</evidence>
<organism evidence="2 3">
    <name type="scientific">Thermaurantimonas aggregans</name>
    <dbReference type="NCBI Taxonomy" id="2173829"/>
    <lineage>
        <taxon>Bacteria</taxon>
        <taxon>Pseudomonadati</taxon>
        <taxon>Bacteroidota</taxon>
        <taxon>Flavobacteriia</taxon>
        <taxon>Flavobacteriales</taxon>
        <taxon>Schleiferiaceae</taxon>
        <taxon>Thermaurantimonas</taxon>
    </lineage>
</organism>
<feature type="transmembrane region" description="Helical" evidence="1">
    <location>
        <begin position="12"/>
        <end position="34"/>
    </location>
</feature>
<dbReference type="Proteomes" id="UP000286715">
    <property type="component" value="Unassembled WGS sequence"/>
</dbReference>
<comment type="caution">
    <text evidence="2">The sequence shown here is derived from an EMBL/GenBank/DDBJ whole genome shotgun (WGS) entry which is preliminary data.</text>
</comment>
<dbReference type="AlphaFoldDB" id="A0A401XKF7"/>
<accession>A0A401XKF7</accession>
<evidence type="ECO:0000313" key="3">
    <source>
        <dbReference type="Proteomes" id="UP000286715"/>
    </source>
</evidence>
<evidence type="ECO:0000313" key="2">
    <source>
        <dbReference type="EMBL" id="GCD77464.1"/>
    </source>
</evidence>
<keyword evidence="3" id="KW-1185">Reference proteome</keyword>
<keyword evidence="1" id="KW-0472">Membrane</keyword>
<dbReference type="EMBL" id="BHZE01000007">
    <property type="protein sequence ID" value="GCD77464.1"/>
    <property type="molecule type" value="Genomic_DNA"/>
</dbReference>
<proteinExistence type="predicted"/>
<dbReference type="OrthoDB" id="1453686at2"/>
<feature type="transmembrane region" description="Helical" evidence="1">
    <location>
        <begin position="40"/>
        <end position="58"/>
    </location>
</feature>
<dbReference type="RefSeq" id="WP_124397528.1">
    <property type="nucleotide sequence ID" value="NZ_BHZE01000007.1"/>
</dbReference>
<keyword evidence="1" id="KW-1133">Transmembrane helix</keyword>
<reference evidence="2 3" key="1">
    <citation type="submission" date="2018-11" db="EMBL/GenBank/DDBJ databases">
        <title>Schleiferia aggregans sp. nov., a moderately thermophilic heterotrophic bacterium isolated from microbial mats at a terrestrial hot spring.</title>
        <authorList>
            <person name="Iino T."/>
            <person name="Ohkuma M."/>
            <person name="Haruta S."/>
        </authorList>
    </citation>
    <scope>NUCLEOTIDE SEQUENCE [LARGE SCALE GENOMIC DNA]</scope>
    <source>
        <strain evidence="2 3">LA</strain>
    </source>
</reference>
<sequence>MIREKLRKKWFVHAVVGLLLNGFGLSLLGEAIIMKSQNQSNLWILVGTLALIFINAGISTIGTAVKYRVHLDNAIQYKKSHSLRRSQREDKAE</sequence>
<gene>
    <name evidence="2" type="ORF">JCM31826_09460</name>
</gene>
<keyword evidence="1" id="KW-0812">Transmembrane</keyword>
<name>A0A401XKF7_9FLAO</name>
<protein>
    <submittedName>
        <fullName evidence="2">Uncharacterized protein</fullName>
    </submittedName>
</protein>